<proteinExistence type="predicted"/>
<dbReference type="InterPro" id="IPR046341">
    <property type="entry name" value="SET_dom_sf"/>
</dbReference>
<protein>
    <recommendedName>
        <fullName evidence="3">SET domain-containing protein</fullName>
    </recommendedName>
</protein>
<dbReference type="InterPro" id="IPR053209">
    <property type="entry name" value="Gramillin-biosynth_MTr"/>
</dbReference>
<dbReference type="PANTHER" id="PTHR47643">
    <property type="entry name" value="TPR DOMAIN PROTEIN (AFU_ORTHOLOGUE AFUA_5G12710)"/>
    <property type="match status" value="1"/>
</dbReference>
<evidence type="ECO:0000313" key="2">
    <source>
        <dbReference type="Proteomes" id="UP001176517"/>
    </source>
</evidence>
<name>A0AAN6JW38_9BASI</name>
<gene>
    <name evidence="1" type="ORF">OC846_001247</name>
</gene>
<dbReference type="SUPFAM" id="SSF82199">
    <property type="entry name" value="SET domain"/>
    <property type="match status" value="1"/>
</dbReference>
<dbReference type="AlphaFoldDB" id="A0AAN6JW38"/>
<comment type="caution">
    <text evidence="1">The sequence shown here is derived from an EMBL/GenBank/DDBJ whole genome shotgun (WGS) entry which is preliminary data.</text>
</comment>
<reference evidence="1" key="1">
    <citation type="journal article" date="2023" name="PhytoFront">
        <title>Draft Genome Resources of Seven Strains of Tilletia horrida, Causal Agent of Kernel Smut of Rice.</title>
        <authorList>
            <person name="Khanal S."/>
            <person name="Antony Babu S."/>
            <person name="Zhou X.G."/>
        </authorList>
    </citation>
    <scope>NUCLEOTIDE SEQUENCE</scope>
    <source>
        <strain evidence="1">TX6</strain>
    </source>
</reference>
<accession>A0AAN6JW38</accession>
<dbReference type="Proteomes" id="UP001176517">
    <property type="component" value="Unassembled WGS sequence"/>
</dbReference>
<dbReference type="PANTHER" id="PTHR47643:SF2">
    <property type="entry name" value="TPR DOMAIN PROTEIN (AFU_ORTHOLOGUE AFUA_5G12710)"/>
    <property type="match status" value="1"/>
</dbReference>
<dbReference type="Gene3D" id="2.170.270.10">
    <property type="entry name" value="SET domain"/>
    <property type="match status" value="1"/>
</dbReference>
<keyword evidence="2" id="KW-1185">Reference proteome</keyword>
<sequence length="1003" mass="110519">MEDLVRSLRSLGLKPPSSSLLVDLLESDGDPAAQKRLADLLALEKLNDDDDNEDEDIFITPDVVRGALLSLLDSFSRTLSRSRDLHKREYAAFLQSQQQQPDRKKKPIKPVPRAALLNRQTSDIRRAQEEWNASLGRTTNDKGRPCRPLPLPRLILDGAPYFTSTTALDQLERISIADLEAPSHFKGRYLLCRVISAPLIYVGATFIVDDPAGHAIPLSIAHFTDHLNLSPSSPKLLRLLPRGTVLAIREPYVSNNHHVSAGGPILGKAATGIRVSSPSDVVVLERDDARLRDVEWKLPLEAGGDGPQLEEHVWMREGICTRAILSKSDRHVQLPAREVVVDQIVDLLDQHRSGAAYRELVAARRLSILSDLGKGGSEDEQQVAELEASILHQLRAYDALRQLRARCSEHGLIIPNEQQSILAKISSYRYEDSSASYKAASSSDASKLAPSDTLIKELYTLDRTPTVLTPQPELYGQDYISPALTIQSIPGAGRGLVTNRDVGPGELLLCCRAVEPCFAEDERWAGVQILRLGLSVGGEDGVDPGAEGVSVTTTQVMACTRLVHALADRPELRPAVLGLTAGPHLPYSDYAKEETYPLLTEAVLDPSLALDRYQQPDIDAKYVDGVLQHNAFGPGRDVDIEDLDDAGDNQKSMTPRVAPASADLARASMPHPLPAILNHRCIPNVSSVFLGPIILTRALIPLPQNTEIVHQYVSGERPFSIRSAQLSKHGFECGCVLCELERAEGKDRVRRRVEVKEGKMGAVLERARMLFKNKKAGLIEGGGQSDGRQDEDEADEDLANAFEGIVDDIEGTYGDKRTPWSKTDLVVLKPELFDPLVMLARHWRSRPQGWWKSVEYEIKALRSVGAIIDPSWLCSRADSSRCPPAISGTKSILTQAPVLRLVDCQRSMLRIARTIYAQQPESSAAAEQWVEASYTLSRYMLGGGLSVYLDMMRCARLSDEWELQDDVNEKLRKESGMVAEDVVLEKLQAKFGAAPDLESLAIK</sequence>
<dbReference type="EMBL" id="JAPDMZ010000017">
    <property type="protein sequence ID" value="KAK0556292.1"/>
    <property type="molecule type" value="Genomic_DNA"/>
</dbReference>
<evidence type="ECO:0000313" key="1">
    <source>
        <dbReference type="EMBL" id="KAK0556292.1"/>
    </source>
</evidence>
<organism evidence="1 2">
    <name type="scientific">Tilletia horrida</name>
    <dbReference type="NCBI Taxonomy" id="155126"/>
    <lineage>
        <taxon>Eukaryota</taxon>
        <taxon>Fungi</taxon>
        <taxon>Dikarya</taxon>
        <taxon>Basidiomycota</taxon>
        <taxon>Ustilaginomycotina</taxon>
        <taxon>Exobasidiomycetes</taxon>
        <taxon>Tilletiales</taxon>
        <taxon>Tilletiaceae</taxon>
        <taxon>Tilletia</taxon>
    </lineage>
</organism>
<evidence type="ECO:0008006" key="3">
    <source>
        <dbReference type="Google" id="ProtNLM"/>
    </source>
</evidence>